<dbReference type="EMBL" id="HE612871">
    <property type="protein sequence ID" value="CCE66233.1"/>
    <property type="molecule type" value="Genomic_DNA"/>
</dbReference>
<dbReference type="AlphaFoldDB" id="G8C255"/>
<sequence length="971" mass="113436">MSEMNSVVKATLEEFCDSSVWLVQQFSSNLENTFSSVENRLDGLQPMAEKYERLFRTSPIIIDEELCLKLENNSTSLWNQITMIEKSKNNKENQKILFRCKVYATILLSIYESLSPTVVNKLMVLKCYITVLKGLEGEFYDQQILRNIQEQCDKLLIVTQDEINDNKIKNHLETEQKEKDFNNLRIEYLIINFQLALAENDYELASIYFSKVDINENTSSMNPKVLLELCRLIYNAILQQYQNFNEEIPNIDILNSMCHYLRNTSELFTLNKNMLKTEVNYSSMHFSIFTLHAELLMLQPSTDINWEFINSIIEQLQTEYPKKIESHLLSYKVRNKTMHPENLNEELKELIMKMIINIDIKENFEAITNCISDFAQKSITLANVCLDYIFGNKLDPQRDQTIFEKLICIRVYLTTQSSQLNTSEMISSLKDYCTKIEHTIVHEVGLTTVSTIITLFWNTGKTLQKRDQFLESNEFYNLALMNIFCQNYADRSKIQRALIQNFIQLDDMGRAKEIYQTMDYANKKLPLSQLLLLKILYKENDIKGCEECFSQLKINEGDSSVECLILGVEECKDNIELSLKAMQMLFEKLEEAHFAKDDKGKVSFPIFSLTRYIIQLITKVTEKNGNESFLLYYSVITNLLSKSLEYFKVLQDRTVVARKLNANVTTEIISIDEIEWFSSTCYNIASKCFRENIQVDIDRIVTLAIEYFSLIPIEDVDFSIKCHFKYWYFRTKLLALAVSSSKLSGDTNDQKRLMIEKKVENLNNEIIELINSKDMKDKGNDDEKTKINSCLIELLRLTFEDIMSTKNKEKILAFIKKSYNQNEKQIEILFFSMTVNNPNLSQSIAVYIMEMLIDRNTSSNLLGVEVLLRWLKIYMNFILDLDMTCKFLLVEQLSKQLQQENIPKLIEKQEVRDDLEIISTLCWNQGINLIMEEDKVNANVYCKQALYFAELANPKLCEQLKQMWNALEESK</sequence>
<evidence type="ECO:0000256" key="1">
    <source>
        <dbReference type="ARBA" id="ARBA00023254"/>
    </source>
</evidence>
<dbReference type="GO" id="GO:0051321">
    <property type="term" value="P:meiotic cell cycle"/>
    <property type="evidence" value="ECO:0007669"/>
    <property type="project" value="UniProtKB-KW"/>
</dbReference>
<dbReference type="PANTHER" id="PTHR40375">
    <property type="entry name" value="SPORULATION-SPECIFIC PROTEIN 22"/>
    <property type="match status" value="1"/>
</dbReference>
<evidence type="ECO:0000313" key="2">
    <source>
        <dbReference type="EMBL" id="CCE66233.1"/>
    </source>
</evidence>
<dbReference type="HOGENOM" id="CLU_308367_0_0_1"/>
<dbReference type="PANTHER" id="PTHR40375:SF2">
    <property type="entry name" value="SPORULATION-SPECIFIC PROTEIN 22"/>
    <property type="match status" value="1"/>
</dbReference>
<name>G8C255_TETPH</name>
<dbReference type="RefSeq" id="XP_003688667.1">
    <property type="nucleotide sequence ID" value="XM_003688619.1"/>
</dbReference>
<dbReference type="Pfam" id="PF08631">
    <property type="entry name" value="SPO22"/>
    <property type="match status" value="1"/>
</dbReference>
<dbReference type="eggNOG" id="KOG4814">
    <property type="taxonomic scope" value="Eukaryota"/>
</dbReference>
<proteinExistence type="predicted"/>
<organism evidence="2 3">
    <name type="scientific">Tetrapisispora phaffii (strain ATCC 24235 / CBS 4417 / NBRC 1672 / NRRL Y-8282 / UCD 70-5)</name>
    <name type="common">Yeast</name>
    <name type="synonym">Fabospora phaffii</name>
    <dbReference type="NCBI Taxonomy" id="1071381"/>
    <lineage>
        <taxon>Eukaryota</taxon>
        <taxon>Fungi</taxon>
        <taxon>Dikarya</taxon>
        <taxon>Ascomycota</taxon>
        <taxon>Saccharomycotina</taxon>
        <taxon>Saccharomycetes</taxon>
        <taxon>Saccharomycetales</taxon>
        <taxon>Saccharomycetaceae</taxon>
        <taxon>Tetrapisispora</taxon>
    </lineage>
</organism>
<keyword evidence="1" id="KW-0469">Meiosis</keyword>
<evidence type="ECO:0008006" key="4">
    <source>
        <dbReference type="Google" id="ProtNLM"/>
    </source>
</evidence>
<dbReference type="InterPro" id="IPR039057">
    <property type="entry name" value="Spo22/ZIP4"/>
</dbReference>
<dbReference type="OrthoDB" id="65716at2759"/>
<gene>
    <name evidence="2" type="primary">TPHA0P00750</name>
    <name evidence="2" type="ordered locus">TPHA_0P00750</name>
</gene>
<evidence type="ECO:0000313" key="3">
    <source>
        <dbReference type="Proteomes" id="UP000005666"/>
    </source>
</evidence>
<dbReference type="KEGG" id="tpf:TPHA_0P00750"/>
<dbReference type="GO" id="GO:0033235">
    <property type="term" value="P:positive regulation of protein sumoylation"/>
    <property type="evidence" value="ECO:0007669"/>
    <property type="project" value="EnsemblFungi"/>
</dbReference>
<accession>G8C255</accession>
<reference evidence="2 3" key="1">
    <citation type="journal article" date="2011" name="Proc. Natl. Acad. Sci. U.S.A.">
        <title>Evolutionary erosion of yeast sex chromosomes by mating-type switching accidents.</title>
        <authorList>
            <person name="Gordon J.L."/>
            <person name="Armisen D."/>
            <person name="Proux-Wera E."/>
            <person name="Oheigeartaigh S.S."/>
            <person name="Byrne K.P."/>
            <person name="Wolfe K.H."/>
        </authorList>
    </citation>
    <scope>NUCLEOTIDE SEQUENCE [LARGE SCALE GENOMIC DNA]</scope>
    <source>
        <strain evidence="3">ATCC 24235 / CBS 4417 / NBRC 1672 / NRRL Y-8282 / UCD 70-5</strain>
    </source>
</reference>
<dbReference type="GeneID" id="11530803"/>
<dbReference type="STRING" id="1071381.G8C255"/>
<protein>
    <recommendedName>
        <fullName evidence="4">Protein ZIP4 homolog</fullName>
    </recommendedName>
</protein>
<keyword evidence="3" id="KW-1185">Reference proteome</keyword>
<dbReference type="InterPro" id="IPR013940">
    <property type="entry name" value="Spo22/ZIP4/TEX11"/>
</dbReference>
<dbReference type="OMA" id="ILMRMIM"/>
<dbReference type="GO" id="GO:0090173">
    <property type="term" value="P:regulation of synaptonemal complex assembly"/>
    <property type="evidence" value="ECO:0007669"/>
    <property type="project" value="EnsemblFungi"/>
</dbReference>
<dbReference type="Proteomes" id="UP000005666">
    <property type="component" value="Chromosome 16"/>
</dbReference>